<sequence>MMGTLTRFSKGDFEEDWLLLASGGFSQVFQVRHKRWRTVYVVKCFPGLQQAPTLDRATLDFLNEEAGKMEKVKFQHVVSVYGLCDSPAGIVMEHMAGGSLEKALPTHRMTWQLKSRIIQETSLGMNFLHGLNPPLLHLNLKPGNILLDTHMHVKISDFGLFKWMEVSSGLPYIERSALSNSLGYVAPEMLLQSSAPPGIKCDVYSFGIVMWEVLTQKRAFAGVSMETVIVGVAAGKHPCLDLIGDDCPGECLQMVNVMKRCWDQQPKRRPNFTDISAELDILLSLIQSPVVNLKKEHLSRKTSLRPSFSGSGESNKDGCPLSQGMSSLAGEKDKDLFHSSLQNVVENLESFVISEEATENRPDFLHCLVADGNLEQVAVLLRQGADVNGKTPCGYTALILAVQKRSLEMVSLLLQHGADPSTPDNDGWTPLHFVTQNGDDRIARLLLDHKAEVDAQELDGWTPLHLASQNNFESVVRLLLSRQADPNIQESEGRTALHVAAYYGQVKLAKMLTSQGADVEKRQKNHRTALHVAVEKGKFRVVQSLLKNRAAVNCLDQNLCTPLHLAVLKGKYLTCEMLIRYGANVDLSTDKGWTPLHLASLKGHVEIISLLVGNYAQVNARGSLGWTPLHLAMRYSEEHVASELLRQGADPNAAENSAWTPLHLAVQRGSLPGTVSLLEYKADVNSKNKSGWTPAHLAVLKGNLPMIQTLLQAGALLEMEDDTGCTLLQLAMRSQKQNIVDFLQGQKSSEADSMSPEV</sequence>
<comment type="caution">
    <text evidence="1">The sequence shown here is derived from an EMBL/GenBank/DDBJ whole genome shotgun (WGS) entry which is preliminary data.</text>
</comment>
<proteinExistence type="predicted"/>
<dbReference type="Proteomes" id="UP000827872">
    <property type="component" value="Linkage Group LG12"/>
</dbReference>
<reference evidence="1" key="1">
    <citation type="submission" date="2021-08" db="EMBL/GenBank/DDBJ databases">
        <title>The first chromosome-level gecko genome reveals the dynamic sex chromosomes of Neotropical dwarf geckos (Sphaerodactylidae: Sphaerodactylus).</title>
        <authorList>
            <person name="Pinto B.J."/>
            <person name="Keating S.E."/>
            <person name="Gamble T."/>
        </authorList>
    </citation>
    <scope>NUCLEOTIDE SEQUENCE</scope>
    <source>
        <strain evidence="1">TG3544</strain>
    </source>
</reference>
<protein>
    <submittedName>
        <fullName evidence="1">Uncharacterized protein</fullName>
    </submittedName>
</protein>
<evidence type="ECO:0000313" key="2">
    <source>
        <dbReference type="Proteomes" id="UP000827872"/>
    </source>
</evidence>
<dbReference type="EMBL" id="CM037625">
    <property type="protein sequence ID" value="KAH7997868.1"/>
    <property type="molecule type" value="Genomic_DNA"/>
</dbReference>
<organism evidence="1 2">
    <name type="scientific">Sphaerodactylus townsendi</name>
    <dbReference type="NCBI Taxonomy" id="933632"/>
    <lineage>
        <taxon>Eukaryota</taxon>
        <taxon>Metazoa</taxon>
        <taxon>Chordata</taxon>
        <taxon>Craniata</taxon>
        <taxon>Vertebrata</taxon>
        <taxon>Euteleostomi</taxon>
        <taxon>Lepidosauria</taxon>
        <taxon>Squamata</taxon>
        <taxon>Bifurcata</taxon>
        <taxon>Gekkota</taxon>
        <taxon>Sphaerodactylidae</taxon>
        <taxon>Sphaerodactylus</taxon>
    </lineage>
</organism>
<gene>
    <name evidence="1" type="ORF">K3G42_009635</name>
</gene>
<accession>A0ACB8EYR9</accession>
<keyword evidence="2" id="KW-1185">Reference proteome</keyword>
<name>A0ACB8EYR9_9SAUR</name>
<evidence type="ECO:0000313" key="1">
    <source>
        <dbReference type="EMBL" id="KAH7997868.1"/>
    </source>
</evidence>